<dbReference type="Pfam" id="PF02163">
    <property type="entry name" value="Peptidase_M50"/>
    <property type="match status" value="1"/>
</dbReference>
<accession>A0A2N9LCA3</accession>
<evidence type="ECO:0000256" key="5">
    <source>
        <dbReference type="ARBA" id="ARBA00022692"/>
    </source>
</evidence>
<proteinExistence type="inferred from homology"/>
<evidence type="ECO:0000256" key="8">
    <source>
        <dbReference type="ARBA" id="ARBA00022989"/>
    </source>
</evidence>
<evidence type="ECO:0000256" key="11">
    <source>
        <dbReference type="RuleBase" id="RU362031"/>
    </source>
</evidence>
<evidence type="ECO:0000256" key="10">
    <source>
        <dbReference type="ARBA" id="ARBA00023136"/>
    </source>
</evidence>
<evidence type="ECO:0000256" key="4">
    <source>
        <dbReference type="ARBA" id="ARBA00022670"/>
    </source>
</evidence>
<evidence type="ECO:0000259" key="12">
    <source>
        <dbReference type="PROSITE" id="PS50106"/>
    </source>
</evidence>
<dbReference type="Proteomes" id="UP000239735">
    <property type="component" value="Unassembled WGS sequence"/>
</dbReference>
<evidence type="ECO:0000256" key="9">
    <source>
        <dbReference type="ARBA" id="ARBA00023049"/>
    </source>
</evidence>
<evidence type="ECO:0000256" key="3">
    <source>
        <dbReference type="ARBA" id="ARBA00007931"/>
    </source>
</evidence>
<dbReference type="SUPFAM" id="SSF50156">
    <property type="entry name" value="PDZ domain-like"/>
    <property type="match status" value="2"/>
</dbReference>
<protein>
    <recommendedName>
        <fullName evidence="11">Zinc metalloprotease</fullName>
        <ecNumber evidence="11">3.4.24.-</ecNumber>
    </recommendedName>
</protein>
<dbReference type="InterPro" id="IPR036034">
    <property type="entry name" value="PDZ_sf"/>
</dbReference>
<keyword evidence="8 11" id="KW-1133">Transmembrane helix</keyword>
<reference evidence="14" key="1">
    <citation type="submission" date="2018-02" db="EMBL/GenBank/DDBJ databases">
        <authorList>
            <person name="Hausmann B."/>
        </authorList>
    </citation>
    <scope>NUCLEOTIDE SEQUENCE [LARGE SCALE GENOMIC DNA]</scope>
    <source>
        <strain evidence="14">Peat soil MAG SbA5</strain>
    </source>
</reference>
<evidence type="ECO:0000256" key="6">
    <source>
        <dbReference type="ARBA" id="ARBA00022801"/>
    </source>
</evidence>
<dbReference type="PROSITE" id="PS50106">
    <property type="entry name" value="PDZ"/>
    <property type="match status" value="1"/>
</dbReference>
<evidence type="ECO:0000256" key="2">
    <source>
        <dbReference type="ARBA" id="ARBA00004141"/>
    </source>
</evidence>
<keyword evidence="10 11" id="KW-0472">Membrane</keyword>
<evidence type="ECO:0000256" key="7">
    <source>
        <dbReference type="ARBA" id="ARBA00022833"/>
    </source>
</evidence>
<keyword evidence="11" id="KW-0479">Metal-binding</keyword>
<dbReference type="PANTHER" id="PTHR42837:SF2">
    <property type="entry name" value="MEMBRANE METALLOPROTEASE ARASP2, CHLOROPLASTIC-RELATED"/>
    <property type="match status" value="1"/>
</dbReference>
<feature type="transmembrane region" description="Helical" evidence="11">
    <location>
        <begin position="6"/>
        <end position="28"/>
    </location>
</feature>
<comment type="subcellular location">
    <subcellularLocation>
        <location evidence="2">Membrane</location>
        <topology evidence="2">Multi-pass membrane protein</topology>
    </subcellularLocation>
</comment>
<keyword evidence="5 11" id="KW-0812">Transmembrane</keyword>
<dbReference type="GO" id="GO:0016020">
    <property type="term" value="C:membrane"/>
    <property type="evidence" value="ECO:0007669"/>
    <property type="project" value="UniProtKB-SubCell"/>
</dbReference>
<keyword evidence="6 11" id="KW-0378">Hydrolase</keyword>
<feature type="transmembrane region" description="Helical" evidence="11">
    <location>
        <begin position="395"/>
        <end position="415"/>
    </location>
</feature>
<organism evidence="13 14">
    <name type="scientific">Candidatus Sulfuritelmatomonas gaucii</name>
    <dbReference type="NCBI Taxonomy" id="2043161"/>
    <lineage>
        <taxon>Bacteria</taxon>
        <taxon>Pseudomonadati</taxon>
        <taxon>Acidobacteriota</taxon>
        <taxon>Terriglobia</taxon>
        <taxon>Terriglobales</taxon>
        <taxon>Acidobacteriaceae</taxon>
        <taxon>Candidatus Sulfuritelmatomonas</taxon>
    </lineage>
</organism>
<dbReference type="OrthoDB" id="9782003at2"/>
<evidence type="ECO:0000313" key="13">
    <source>
        <dbReference type="EMBL" id="SPE20917.1"/>
    </source>
</evidence>
<keyword evidence="9 11" id="KW-0482">Metalloprotease</keyword>
<comment type="similarity">
    <text evidence="3 11">Belongs to the peptidase M50B family.</text>
</comment>
<comment type="cofactor">
    <cofactor evidence="1 11">
        <name>Zn(2+)</name>
        <dbReference type="ChEBI" id="CHEBI:29105"/>
    </cofactor>
</comment>
<dbReference type="GO" id="GO:0006508">
    <property type="term" value="P:proteolysis"/>
    <property type="evidence" value="ECO:0007669"/>
    <property type="project" value="UniProtKB-KW"/>
</dbReference>
<dbReference type="EC" id="3.4.24.-" evidence="11"/>
<dbReference type="EMBL" id="OKRB01000086">
    <property type="protein sequence ID" value="SPE20917.1"/>
    <property type="molecule type" value="Genomic_DNA"/>
</dbReference>
<dbReference type="Gene3D" id="2.30.42.10">
    <property type="match status" value="2"/>
</dbReference>
<gene>
    <name evidence="13" type="ORF">SBA5_30122</name>
</gene>
<dbReference type="InterPro" id="IPR008915">
    <property type="entry name" value="Peptidase_M50"/>
</dbReference>
<evidence type="ECO:0000256" key="1">
    <source>
        <dbReference type="ARBA" id="ARBA00001947"/>
    </source>
</evidence>
<feature type="domain" description="PDZ" evidence="12">
    <location>
        <begin position="204"/>
        <end position="259"/>
    </location>
</feature>
<dbReference type="SMART" id="SM00228">
    <property type="entry name" value="PDZ"/>
    <property type="match status" value="2"/>
</dbReference>
<name>A0A2N9LCA3_9BACT</name>
<dbReference type="InterPro" id="IPR001478">
    <property type="entry name" value="PDZ"/>
</dbReference>
<dbReference type="InterPro" id="IPR041489">
    <property type="entry name" value="PDZ_6"/>
</dbReference>
<dbReference type="Pfam" id="PF17820">
    <property type="entry name" value="PDZ_6"/>
    <property type="match status" value="1"/>
</dbReference>
<dbReference type="GO" id="GO:0046872">
    <property type="term" value="F:metal ion binding"/>
    <property type="evidence" value="ECO:0007669"/>
    <property type="project" value="UniProtKB-KW"/>
</dbReference>
<keyword evidence="7 11" id="KW-0862">Zinc</keyword>
<dbReference type="NCBIfam" id="TIGR00054">
    <property type="entry name" value="RIP metalloprotease RseP"/>
    <property type="match status" value="1"/>
</dbReference>
<dbReference type="GO" id="GO:0004222">
    <property type="term" value="F:metalloendopeptidase activity"/>
    <property type="evidence" value="ECO:0007669"/>
    <property type="project" value="InterPro"/>
</dbReference>
<dbReference type="PANTHER" id="PTHR42837">
    <property type="entry name" value="REGULATOR OF SIGMA-E PROTEASE RSEP"/>
    <property type="match status" value="1"/>
</dbReference>
<keyword evidence="4" id="KW-0645">Protease</keyword>
<feature type="transmembrane region" description="Helical" evidence="11">
    <location>
        <begin position="427"/>
        <end position="444"/>
    </location>
</feature>
<sequence>MHAFLVSAAAFIVLIGVMVVVHEAGHFVMAKLCGVRVEAFSFGFGPRLFGFKYGDTDYKVCLLPLGGFVKMTGESPEQNLEAPGAAAADLSEDPGAFTSHPRWQRILIGLAGPMANFALTLVLMTIYYAWINEVPASVMKTTTMEWVTPGSAAAVAGFEPRDVITRFDNVTNPNWDIVYDHALVNANQVVPVTVEREGRPIQLSLHIPSSAKSANFDFSDTGISPQYREGPIGVAEIQPDTPAARAGLLAGDQIESVDGHAFHYVSTLLAYMQWAQGKPMTLEVLRNGATVQIHVTPTKLDTKWKLGFAAAGIPIREQPMSLPAAFSSSVGFFENNSLLVGEVLQRLFTHKISVTQMMGPVGIAQAAGEAAEMDGWYPKFGLAAQISLQLGILNLFPFPILDGGMILLLLIESGLRHNISLAVKERIYTAAFVVIVAFIAFTVFNDVSKLSLFTHVKP</sequence>
<evidence type="ECO:0000313" key="14">
    <source>
        <dbReference type="Proteomes" id="UP000239735"/>
    </source>
</evidence>
<feature type="transmembrane region" description="Helical" evidence="11">
    <location>
        <begin position="106"/>
        <end position="130"/>
    </location>
</feature>
<dbReference type="InterPro" id="IPR004387">
    <property type="entry name" value="Pept_M50_Zn"/>
</dbReference>
<dbReference type="CDD" id="cd06163">
    <property type="entry name" value="S2P-M50_PDZ_RseP-like"/>
    <property type="match status" value="1"/>
</dbReference>
<dbReference type="AlphaFoldDB" id="A0A2N9LCA3"/>